<organism evidence="1">
    <name type="scientific">Alexandrium andersonii</name>
    <dbReference type="NCBI Taxonomy" id="327968"/>
    <lineage>
        <taxon>Eukaryota</taxon>
        <taxon>Sar</taxon>
        <taxon>Alveolata</taxon>
        <taxon>Dinophyceae</taxon>
        <taxon>Gonyaulacales</taxon>
        <taxon>Pyrocystaceae</taxon>
        <taxon>Alexandrium</taxon>
    </lineage>
</organism>
<reference evidence="1" key="1">
    <citation type="submission" date="2021-01" db="EMBL/GenBank/DDBJ databases">
        <authorList>
            <person name="Corre E."/>
            <person name="Pelletier E."/>
            <person name="Niang G."/>
            <person name="Scheremetjew M."/>
            <person name="Finn R."/>
            <person name="Kale V."/>
            <person name="Holt S."/>
            <person name="Cochrane G."/>
            <person name="Meng A."/>
            <person name="Brown T."/>
            <person name="Cohen L."/>
        </authorList>
    </citation>
    <scope>NUCLEOTIDE SEQUENCE</scope>
    <source>
        <strain evidence="1">CCMP2222</strain>
    </source>
</reference>
<protein>
    <recommendedName>
        <fullName evidence="2">Thioesterase domain-containing protein</fullName>
    </recommendedName>
</protein>
<evidence type="ECO:0000313" key="1">
    <source>
        <dbReference type="EMBL" id="CAD9467039.1"/>
    </source>
</evidence>
<accession>A0A7S2DZJ1</accession>
<proteinExistence type="predicted"/>
<evidence type="ECO:0008006" key="2">
    <source>
        <dbReference type="Google" id="ProtNLM"/>
    </source>
</evidence>
<name>A0A7S2DZJ1_9DINO</name>
<dbReference type="Gene3D" id="3.40.50.1820">
    <property type="entry name" value="alpha/beta hydrolase"/>
    <property type="match status" value="1"/>
</dbReference>
<gene>
    <name evidence="1" type="ORF">AAND1436_LOCUS29836</name>
</gene>
<dbReference type="InterPro" id="IPR029058">
    <property type="entry name" value="AB_hydrolase_fold"/>
</dbReference>
<dbReference type="EMBL" id="HBGQ01061786">
    <property type="protein sequence ID" value="CAD9467039.1"/>
    <property type="molecule type" value="Transcribed_RNA"/>
</dbReference>
<dbReference type="SUPFAM" id="SSF53474">
    <property type="entry name" value="alpha/beta-Hydrolases"/>
    <property type="match status" value="1"/>
</dbReference>
<sequence>MEGLQPMFKQHAKGAKLEGAPFVLMGHSIGVLIMLGVAERVKAVWGLEPSCIIVMDRGAPQHPLCSDFGARLLERDSLDFIRIFNPQVYGMYMQSKAKGGEDKENNTAWKMCNMWMEDIKYQQNTKLEGFHVFRCPVHVFVAMQNWSMDSEEAMAKLAPDVLAWHKERCAILGSKEHSQALWDFECYEDWKRWTTEGCELHKLDQDHALMKTDRRFARQLWDILKEYQCSVEVSKEA</sequence>
<dbReference type="AlphaFoldDB" id="A0A7S2DZJ1"/>